<dbReference type="EMBL" id="CM042885">
    <property type="protein sequence ID" value="KAI4367067.1"/>
    <property type="molecule type" value="Genomic_DNA"/>
</dbReference>
<keyword evidence="2" id="KW-1185">Reference proteome</keyword>
<comment type="caution">
    <text evidence="1">The sequence shown here is derived from an EMBL/GenBank/DDBJ whole genome shotgun (WGS) entry which is preliminary data.</text>
</comment>
<organism evidence="1 2">
    <name type="scientific">Melastoma candidum</name>
    <dbReference type="NCBI Taxonomy" id="119954"/>
    <lineage>
        <taxon>Eukaryota</taxon>
        <taxon>Viridiplantae</taxon>
        <taxon>Streptophyta</taxon>
        <taxon>Embryophyta</taxon>
        <taxon>Tracheophyta</taxon>
        <taxon>Spermatophyta</taxon>
        <taxon>Magnoliopsida</taxon>
        <taxon>eudicotyledons</taxon>
        <taxon>Gunneridae</taxon>
        <taxon>Pentapetalae</taxon>
        <taxon>rosids</taxon>
        <taxon>malvids</taxon>
        <taxon>Myrtales</taxon>
        <taxon>Melastomataceae</taxon>
        <taxon>Melastomatoideae</taxon>
        <taxon>Melastomateae</taxon>
        <taxon>Melastoma</taxon>
    </lineage>
</organism>
<dbReference type="Proteomes" id="UP001057402">
    <property type="component" value="Chromosome 6"/>
</dbReference>
<accession>A0ACB9QJS2</accession>
<proteinExistence type="predicted"/>
<evidence type="ECO:0000313" key="1">
    <source>
        <dbReference type="EMBL" id="KAI4367067.1"/>
    </source>
</evidence>
<evidence type="ECO:0000313" key="2">
    <source>
        <dbReference type="Proteomes" id="UP001057402"/>
    </source>
</evidence>
<protein>
    <submittedName>
        <fullName evidence="1">Uncharacterized protein</fullName>
    </submittedName>
</protein>
<reference evidence="2" key="1">
    <citation type="journal article" date="2023" name="Front. Plant Sci.">
        <title>Chromosomal-level genome assembly of Melastoma candidum provides insights into trichome evolution.</title>
        <authorList>
            <person name="Zhong Y."/>
            <person name="Wu W."/>
            <person name="Sun C."/>
            <person name="Zou P."/>
            <person name="Liu Y."/>
            <person name="Dai S."/>
            <person name="Zhou R."/>
        </authorList>
    </citation>
    <scope>NUCLEOTIDE SEQUENCE [LARGE SCALE GENOMIC DNA]</scope>
</reference>
<name>A0ACB9QJS2_9MYRT</name>
<sequence>MEGSEDLATLRKPQKKPGMKGIDCIGVGGQGSVYRANVTTGEVLAVKKLNQDPDASMMSRNAFDREIHALTEIRHRNIVRLHGFCLSRQHTFLVYEYLEPGSLESILKDSERFKQFDWVKRVNVVKGVANALSYLHHESNPPIIHRDISSKNILLDNEWEARVSDFGTARVLNSDTSSLTSFAGTYGYAAPEMAYTMKATEKSDVYGFGVVALDVFLGQHPGDVITYCCTSGETPSTWQSLFLQHVLDGRISYPDREVVGEVVLVMKMAFSCLSISPEDRPSMRQVSQGLSSRRQLALPTVLNDATLDKLFNFCGFSC</sequence>
<gene>
    <name evidence="1" type="ORF">MLD38_022848</name>
</gene>